<protein>
    <recommendedName>
        <fullName evidence="1">Trypsin-co-occurring domain-containing protein</fullName>
    </recommendedName>
</protein>
<accession>A0ABQ2YAA2</accession>
<gene>
    <name evidence="2" type="ORF">GCM10010324_18200</name>
</gene>
<comment type="caution">
    <text evidence="2">The sequence shown here is derived from an EMBL/GenBank/DDBJ whole genome shotgun (WGS) entry which is preliminary data.</text>
</comment>
<dbReference type="Pfam" id="PF19493">
    <property type="entry name" value="Trypco1"/>
    <property type="match status" value="1"/>
</dbReference>
<evidence type="ECO:0000313" key="2">
    <source>
        <dbReference type="EMBL" id="GGX73319.1"/>
    </source>
</evidence>
<sequence>MFGGLMAELVRFSGPEGASLLVEVEDDGPGLELISRDPDGVVQAGRRLEDALAAVRPAIRSVVDSVRSLAPDEYEVEFGMKLNAESGVVIAKTAVEGHFTVRIHWNRPAARRTEA</sequence>
<dbReference type="EMBL" id="BMUT01000003">
    <property type="protein sequence ID" value="GGX73319.1"/>
    <property type="molecule type" value="Genomic_DNA"/>
</dbReference>
<dbReference type="NCBIfam" id="NF041216">
    <property type="entry name" value="CU044_2847_fam"/>
    <property type="match status" value="1"/>
</dbReference>
<evidence type="ECO:0000313" key="3">
    <source>
        <dbReference type="Proteomes" id="UP000659223"/>
    </source>
</evidence>
<name>A0ABQ2YAA2_9ACTN</name>
<proteinExistence type="predicted"/>
<dbReference type="InterPro" id="IPR045794">
    <property type="entry name" value="Trypco1"/>
</dbReference>
<feature type="domain" description="Trypsin-co-occurring" evidence="1">
    <location>
        <begin position="15"/>
        <end position="107"/>
    </location>
</feature>
<keyword evidence="3" id="KW-1185">Reference proteome</keyword>
<reference evidence="3" key="1">
    <citation type="journal article" date="2019" name="Int. J. Syst. Evol. Microbiol.">
        <title>The Global Catalogue of Microorganisms (GCM) 10K type strain sequencing project: providing services to taxonomists for standard genome sequencing and annotation.</title>
        <authorList>
            <consortium name="The Broad Institute Genomics Platform"/>
            <consortium name="The Broad Institute Genome Sequencing Center for Infectious Disease"/>
            <person name="Wu L."/>
            <person name="Ma J."/>
        </authorList>
    </citation>
    <scope>NUCLEOTIDE SEQUENCE [LARGE SCALE GENOMIC DNA]</scope>
    <source>
        <strain evidence="3">JCM 4586</strain>
    </source>
</reference>
<dbReference type="Proteomes" id="UP000659223">
    <property type="component" value="Unassembled WGS sequence"/>
</dbReference>
<evidence type="ECO:0000259" key="1">
    <source>
        <dbReference type="Pfam" id="PF19493"/>
    </source>
</evidence>
<organism evidence="2 3">
    <name type="scientific">Streptomyces hiroshimensis</name>
    <dbReference type="NCBI Taxonomy" id="66424"/>
    <lineage>
        <taxon>Bacteria</taxon>
        <taxon>Bacillati</taxon>
        <taxon>Actinomycetota</taxon>
        <taxon>Actinomycetes</taxon>
        <taxon>Kitasatosporales</taxon>
        <taxon>Streptomycetaceae</taxon>
        <taxon>Streptomyces</taxon>
    </lineage>
</organism>